<dbReference type="PROSITE" id="PS51257">
    <property type="entry name" value="PROKAR_LIPOPROTEIN"/>
    <property type="match status" value="1"/>
</dbReference>
<sequence length="248" mass="28848">MKYFILLFVTVFFISCQEEKNEITAEEIIDKTIENAGGAKYLKATIDFKFRDHTYKSIRNGGEFHLERMILDSTDTSYRDVVNNTGYQRFRNDSLIKVPDSMATRYTSSVNSVHYFAHLPYGLNDKAVNKDLVEEAEIAGAPYYEVKITFKQEGGGADHHDVFMYWIHKNDFTIDYLAYKFQVDDGGIRFRKAFNQRVIDGIRFADYENYKIDDFSTPLEDLDELYEAGKLEFLSTIETENIKVKIKS</sequence>
<dbReference type="STRING" id="865937.Gilli_3090"/>
<dbReference type="RefSeq" id="WP_006990006.1">
    <property type="nucleotide sequence ID" value="NZ_JH594606.1"/>
</dbReference>
<dbReference type="AlphaFoldDB" id="H2BTA1"/>
<keyword evidence="2" id="KW-1185">Reference proteome</keyword>
<dbReference type="Pfam" id="PF20113">
    <property type="entry name" value="DUF6503"/>
    <property type="match status" value="1"/>
</dbReference>
<dbReference type="InterPro" id="IPR045444">
    <property type="entry name" value="DUF6503"/>
</dbReference>
<protein>
    <recommendedName>
        <fullName evidence="3">Deoxyribose-phosphate aldolase</fullName>
    </recommendedName>
</protein>
<reference evidence="2" key="1">
    <citation type="journal article" date="2012" name="Stand. Genomic Sci.">
        <title>Genome sequence of the Antarctic rhodopsins-containing flavobacterium Gillisia limnaea type strain (R-8282(T)).</title>
        <authorList>
            <person name="Riedel T."/>
            <person name="Held B."/>
            <person name="Nolan M."/>
            <person name="Lucas S."/>
            <person name="Lapidus A."/>
            <person name="Tice H."/>
            <person name="Del Rio T.G."/>
            <person name="Cheng J.F."/>
            <person name="Han C."/>
            <person name="Tapia R."/>
            <person name="Goodwin L.A."/>
            <person name="Pitluck S."/>
            <person name="Liolios K."/>
            <person name="Mavromatis K."/>
            <person name="Pagani I."/>
            <person name="Ivanova N."/>
            <person name="Mikhailova N."/>
            <person name="Pati A."/>
            <person name="Chen A."/>
            <person name="Palaniappan K."/>
            <person name="Land M."/>
            <person name="Rohde M."/>
            <person name="Tindall B.J."/>
            <person name="Detter J.C."/>
            <person name="Goker M."/>
            <person name="Bristow J."/>
            <person name="Eisen J.A."/>
            <person name="Markowitz V."/>
            <person name="Hugenholtz P."/>
            <person name="Kyrpides N.C."/>
            <person name="Klenk H.P."/>
            <person name="Woyke T."/>
        </authorList>
    </citation>
    <scope>NUCLEOTIDE SEQUENCE [LARGE SCALE GENOMIC DNA]</scope>
    <source>
        <strain evidence="2">DSM 15749 / LMG 21470 / R-8282</strain>
    </source>
</reference>
<dbReference type="OrthoDB" id="982433at2"/>
<dbReference type="Proteomes" id="UP000003844">
    <property type="component" value="Unassembled WGS sequence"/>
</dbReference>
<dbReference type="eggNOG" id="ENOG502Z9BG">
    <property type="taxonomic scope" value="Bacteria"/>
</dbReference>
<organism evidence="1 2">
    <name type="scientific">Gillisia limnaea (strain DSM 15749 / LMG 21470 / R-8282)</name>
    <dbReference type="NCBI Taxonomy" id="865937"/>
    <lineage>
        <taxon>Bacteria</taxon>
        <taxon>Pseudomonadati</taxon>
        <taxon>Bacteroidota</taxon>
        <taxon>Flavobacteriia</taxon>
        <taxon>Flavobacteriales</taxon>
        <taxon>Flavobacteriaceae</taxon>
        <taxon>Gillisia</taxon>
    </lineage>
</organism>
<evidence type="ECO:0000313" key="1">
    <source>
        <dbReference type="EMBL" id="EHQ03700.1"/>
    </source>
</evidence>
<accession>H2BTA1</accession>
<evidence type="ECO:0008006" key="3">
    <source>
        <dbReference type="Google" id="ProtNLM"/>
    </source>
</evidence>
<gene>
    <name evidence="1" type="ORF">Gilli_3090</name>
</gene>
<dbReference type="EMBL" id="JH594606">
    <property type="protein sequence ID" value="EHQ03700.1"/>
    <property type="molecule type" value="Genomic_DNA"/>
</dbReference>
<proteinExistence type="predicted"/>
<evidence type="ECO:0000313" key="2">
    <source>
        <dbReference type="Proteomes" id="UP000003844"/>
    </source>
</evidence>
<dbReference type="HOGENOM" id="CLU_1114512_0_0_10"/>
<name>H2BTA1_GILLR</name>